<dbReference type="STRING" id="86416.Clopa_0312"/>
<evidence type="ECO:0000259" key="2">
    <source>
        <dbReference type="SMART" id="SM00974"/>
    </source>
</evidence>
<evidence type="ECO:0000313" key="3">
    <source>
        <dbReference type="EMBL" id="AGK95374.1"/>
    </source>
</evidence>
<dbReference type="RefSeq" id="WP_015613701.1">
    <property type="nucleotide sequence ID" value="NC_021182.1"/>
</dbReference>
<evidence type="ECO:0000256" key="1">
    <source>
        <dbReference type="SAM" id="Coils"/>
    </source>
</evidence>
<name>R4K4A6_CLOPA</name>
<dbReference type="InterPro" id="IPR018306">
    <property type="entry name" value="Phage_T5_Orf172_DNA-bd"/>
</dbReference>
<dbReference type="KEGG" id="cpas:Clopa_0312"/>
<dbReference type="SMART" id="SM00974">
    <property type="entry name" value="T5orf172"/>
    <property type="match status" value="1"/>
</dbReference>
<feature type="coiled-coil region" evidence="1">
    <location>
        <begin position="274"/>
        <end position="362"/>
    </location>
</feature>
<reference evidence="3 4" key="1">
    <citation type="submission" date="2012-01" db="EMBL/GenBank/DDBJ databases">
        <title>Complete sequence of chromosome of Clostridium pasteurianum BC1.</title>
        <authorList>
            <consortium name="US DOE Joint Genome Institute"/>
            <person name="Lucas S."/>
            <person name="Han J."/>
            <person name="Lapidus A."/>
            <person name="Cheng J.-F."/>
            <person name="Goodwin L."/>
            <person name="Pitluck S."/>
            <person name="Peters L."/>
            <person name="Mikhailova N."/>
            <person name="Teshima H."/>
            <person name="Detter J.C."/>
            <person name="Han C."/>
            <person name="Tapia R."/>
            <person name="Land M."/>
            <person name="Hauser L."/>
            <person name="Kyrpides N."/>
            <person name="Ivanova N."/>
            <person name="Pagani I."/>
            <person name="Dunn J."/>
            <person name="Taghavi S."/>
            <person name="Francis A."/>
            <person name="van der Lelie D."/>
            <person name="Woyke T."/>
        </authorList>
    </citation>
    <scope>NUCLEOTIDE SEQUENCE [LARGE SCALE GENOMIC DNA]</scope>
    <source>
        <strain evidence="3 4">BC1</strain>
    </source>
</reference>
<dbReference type="PATRIC" id="fig|86416.3.peg.290"/>
<keyword evidence="4" id="KW-1185">Reference proteome</keyword>
<evidence type="ECO:0000313" key="4">
    <source>
        <dbReference type="Proteomes" id="UP000013523"/>
    </source>
</evidence>
<keyword evidence="1" id="KW-0175">Coiled coil</keyword>
<accession>R4K4A6</accession>
<dbReference type="AlphaFoldDB" id="R4K4A6"/>
<protein>
    <recommendedName>
        <fullName evidence="2">Bacteriophage T5 Orf172 DNA-binding domain-containing protein</fullName>
    </recommendedName>
</protein>
<proteinExistence type="predicted"/>
<feature type="domain" description="Bacteriophage T5 Orf172 DNA-binding" evidence="2">
    <location>
        <begin position="375"/>
        <end position="458"/>
    </location>
</feature>
<dbReference type="HOGENOM" id="CLU_024787_2_0_9"/>
<dbReference type="EMBL" id="CP003261">
    <property type="protein sequence ID" value="AGK95374.1"/>
    <property type="molecule type" value="Genomic_DNA"/>
</dbReference>
<dbReference type="Pfam" id="PF13455">
    <property type="entry name" value="MUG113"/>
    <property type="match status" value="1"/>
</dbReference>
<gene>
    <name evidence="3" type="ORF">Clopa_0312</name>
</gene>
<sequence length="497" mass="57778">MFKNLRELFSLKKTIEQKKLEIMEKDNYINKVNSQISEIDKLLNDKENLKNSILTEAMEFASKKSHEVIQNISTDIHEIVKQKALKQNELLETETQFEKTTKSLNTSLKKLSKSKTLYSTFNNAIDRFFNAELGDSYKIPKLKLDEAEQLSPTVTLKLHSMDVRELKKKFKENDKLIEEILKKYEARYNTKANITIYRLMVIALRAELQNILSNLKYENLEDSLNSITTMIEKYFIIIGDGNKSIAGTLAKFIGEIELLFKNAVKIEYEYYLKKEKARQEQLAIREQMRQEAEERKRLADQQKQVEKEEEKYNNEIAKLQALMNTTEDISKTNELNAKILELQNYIKELETKKDEIVKLQNGKAGNVYIISNLGSFGDDIFKVGMTRRIDPQERINELSSASVPFSFDVHSFIFSDDAVGLESKLHDILKENRLNRVNMRKEFFKINIDELEKLVADIDPTADFNKTMLAEDFRQSMSVDSILESSEDSYNDLKVNA</sequence>
<dbReference type="Proteomes" id="UP000013523">
    <property type="component" value="Chromosome"/>
</dbReference>
<dbReference type="eggNOG" id="COG1196">
    <property type="taxonomic scope" value="Bacteria"/>
</dbReference>
<organism evidence="3 4">
    <name type="scientific">Clostridium pasteurianum BC1</name>
    <dbReference type="NCBI Taxonomy" id="86416"/>
    <lineage>
        <taxon>Bacteria</taxon>
        <taxon>Bacillati</taxon>
        <taxon>Bacillota</taxon>
        <taxon>Clostridia</taxon>
        <taxon>Eubacteriales</taxon>
        <taxon>Clostridiaceae</taxon>
        <taxon>Clostridium</taxon>
    </lineage>
</organism>